<dbReference type="EMBL" id="JAAARO010000011">
    <property type="protein sequence ID" value="KAF5740884.1"/>
    <property type="molecule type" value="Genomic_DNA"/>
</dbReference>
<keyword evidence="4" id="KW-0479">Metal-binding</keyword>
<evidence type="ECO:0000259" key="10">
    <source>
        <dbReference type="PROSITE" id="PS51133"/>
    </source>
</evidence>
<dbReference type="InParanoid" id="A0A7J7D3F6"/>
<dbReference type="Proteomes" id="UP000593562">
    <property type="component" value="Unassembled WGS sequence"/>
</dbReference>
<dbReference type="PANTHER" id="PTHR11099:SF6">
    <property type="entry name" value="VACUOLAR PROTEIN SORTING-ASSOCIATED PROTEIN 35B"/>
    <property type="match status" value="1"/>
</dbReference>
<keyword evidence="7" id="KW-0653">Protein transport</keyword>
<organism evidence="11 12">
    <name type="scientific">Tripterygium wilfordii</name>
    <name type="common">Thunder God vine</name>
    <dbReference type="NCBI Taxonomy" id="458696"/>
    <lineage>
        <taxon>Eukaryota</taxon>
        <taxon>Viridiplantae</taxon>
        <taxon>Streptophyta</taxon>
        <taxon>Embryophyta</taxon>
        <taxon>Tracheophyta</taxon>
        <taxon>Spermatophyta</taxon>
        <taxon>Magnoliopsida</taxon>
        <taxon>eudicotyledons</taxon>
        <taxon>Gunneridae</taxon>
        <taxon>Pentapetalae</taxon>
        <taxon>rosids</taxon>
        <taxon>fabids</taxon>
        <taxon>Celastrales</taxon>
        <taxon>Celastraceae</taxon>
        <taxon>Tripterygium</taxon>
    </lineage>
</organism>
<dbReference type="GO" id="GO:0003676">
    <property type="term" value="F:nucleic acid binding"/>
    <property type="evidence" value="ECO:0007669"/>
    <property type="project" value="InterPro"/>
</dbReference>
<keyword evidence="5 9" id="KW-0863">Zinc-finger</keyword>
<evidence type="ECO:0000256" key="2">
    <source>
        <dbReference type="ARBA" id="ARBA00006536"/>
    </source>
</evidence>
<evidence type="ECO:0000256" key="7">
    <source>
        <dbReference type="ARBA" id="ARBA00022927"/>
    </source>
</evidence>
<dbReference type="Pfam" id="PF03635">
    <property type="entry name" value="Vps35"/>
    <property type="match status" value="1"/>
</dbReference>
<evidence type="ECO:0000313" key="12">
    <source>
        <dbReference type="Proteomes" id="UP000593562"/>
    </source>
</evidence>
<name>A0A7J7D3F6_TRIWF</name>
<dbReference type="PROSITE" id="PS00466">
    <property type="entry name" value="ZF_TFIIS_1"/>
    <property type="match status" value="1"/>
</dbReference>
<dbReference type="PROSITE" id="PS51133">
    <property type="entry name" value="ZF_TFIIS_2"/>
    <property type="match status" value="1"/>
</dbReference>
<dbReference type="GO" id="GO:0006351">
    <property type="term" value="P:DNA-templated transcription"/>
    <property type="evidence" value="ECO:0007669"/>
    <property type="project" value="InterPro"/>
</dbReference>
<dbReference type="GO" id="GO:0008270">
    <property type="term" value="F:zinc ion binding"/>
    <property type="evidence" value="ECO:0007669"/>
    <property type="project" value="UniProtKB-KW"/>
</dbReference>
<keyword evidence="6" id="KW-0862">Zinc</keyword>
<evidence type="ECO:0000256" key="5">
    <source>
        <dbReference type="ARBA" id="ARBA00022771"/>
    </source>
</evidence>
<dbReference type="GO" id="GO:0042147">
    <property type="term" value="P:retrograde transport, endosome to Golgi"/>
    <property type="evidence" value="ECO:0007669"/>
    <property type="project" value="InterPro"/>
</dbReference>
<dbReference type="InterPro" id="IPR042491">
    <property type="entry name" value="Vps35_C"/>
</dbReference>
<dbReference type="SUPFAM" id="SSF57783">
    <property type="entry name" value="Zinc beta-ribbon"/>
    <property type="match status" value="1"/>
</dbReference>
<dbReference type="InterPro" id="IPR034004">
    <property type="entry name" value="Zn_ribbon_RPA12_C"/>
</dbReference>
<sequence length="582" mass="65843">MYRDTVLSRVLEQVVNCKDELAQYYLMDCIIQVFPDEYHLQTLETLLGACPQLQPTVDIKTVLSELMERLSNYAASSPDVLPEFLQVEAFAKLSSAIGKVIEAQVDMPIVGAIALYVSLLSFALRVHPDRLDYVDQVLGACVKKLSGTPKLEVSRATKQIVALLSAPLEKYNDIVTALTLSNYPRVMDHLDNETNKVMAMVIIQSIMRNITCISTADKVEVLFELIKGLIKDLDGTAADELDEEDFKEEQNSVARLIHMLYNDEPDEMFKIICTVRKHIMTGGPKRLPFTVPPLVFSALRLVRQLQVQDGDVVGEEVPATPKKIFQFLNETIEALASIPTPELALRLYLQCAEAANDCDLEPVAYEFFTQAFMLYEEEVADLLTFLTRSEVFESYAAISKLKSWNLVHHGKIIELLLHTWNINLGFTTPALPPITFSSRFSLSFLPALTNLVYIQVTLPVYMKAYSMAYSKGRDFLFCGLCGTMLTLDSTKYAKCPLCYYKRNIKEISGREISYRVSAEDIRRELGISHFDEGKVQKSKINKQCERCPSTELLYFSRQMRSADEGQTTFYECPKCGYTFSEN</sequence>
<dbReference type="InterPro" id="IPR005378">
    <property type="entry name" value="Vps35"/>
</dbReference>
<comment type="similarity">
    <text evidence="2">Belongs to the VPS35 family.</text>
</comment>
<keyword evidence="8" id="KW-0472">Membrane</keyword>
<evidence type="ECO:0000313" key="11">
    <source>
        <dbReference type="EMBL" id="KAF5740884.1"/>
    </source>
</evidence>
<comment type="caution">
    <text evidence="11">The sequence shown here is derived from an EMBL/GenBank/DDBJ whole genome shotgun (WGS) entry which is preliminary data.</text>
</comment>
<keyword evidence="3" id="KW-0813">Transport</keyword>
<evidence type="ECO:0000256" key="6">
    <source>
        <dbReference type="ARBA" id="ARBA00022833"/>
    </source>
</evidence>
<proteinExistence type="inferred from homology"/>
<dbReference type="Gene3D" id="1.25.40.660">
    <property type="entry name" value="Vacuolar protein sorting-associated protein 35, helical subcomplex Vps35-C"/>
    <property type="match status" value="1"/>
</dbReference>
<reference evidence="11 12" key="1">
    <citation type="journal article" date="2020" name="Nat. Commun.">
        <title>Genome of Tripterygium wilfordii and identification of cytochrome P450 involved in triptolide biosynthesis.</title>
        <authorList>
            <person name="Tu L."/>
            <person name="Su P."/>
            <person name="Zhang Z."/>
            <person name="Gao L."/>
            <person name="Wang J."/>
            <person name="Hu T."/>
            <person name="Zhou J."/>
            <person name="Zhang Y."/>
            <person name="Zhao Y."/>
            <person name="Liu Y."/>
            <person name="Song Y."/>
            <person name="Tong Y."/>
            <person name="Lu Y."/>
            <person name="Yang J."/>
            <person name="Xu C."/>
            <person name="Jia M."/>
            <person name="Peters R.J."/>
            <person name="Huang L."/>
            <person name="Gao W."/>
        </authorList>
    </citation>
    <scope>NUCLEOTIDE SEQUENCE [LARGE SCALE GENOMIC DNA]</scope>
    <source>
        <strain evidence="12">cv. XIE 37</strain>
        <tissue evidence="11">Leaf</tissue>
    </source>
</reference>
<dbReference type="Pfam" id="PF01096">
    <property type="entry name" value="Zn_ribbon_TFIIS"/>
    <property type="match status" value="1"/>
</dbReference>
<evidence type="ECO:0000256" key="8">
    <source>
        <dbReference type="ARBA" id="ARBA00023136"/>
    </source>
</evidence>
<dbReference type="AlphaFoldDB" id="A0A7J7D3F6"/>
<dbReference type="GO" id="GO:0006886">
    <property type="term" value="P:intracellular protein transport"/>
    <property type="evidence" value="ECO:0007669"/>
    <property type="project" value="TreeGrafter"/>
</dbReference>
<dbReference type="SMART" id="SM00440">
    <property type="entry name" value="ZnF_C2C2"/>
    <property type="match status" value="1"/>
</dbReference>
<dbReference type="CDD" id="cd10507">
    <property type="entry name" value="Zn-ribbon_RPA12"/>
    <property type="match status" value="1"/>
</dbReference>
<dbReference type="GO" id="GO:0005829">
    <property type="term" value="C:cytosol"/>
    <property type="evidence" value="ECO:0007669"/>
    <property type="project" value="GOC"/>
</dbReference>
<feature type="domain" description="TFIIS-type" evidence="10">
    <location>
        <begin position="540"/>
        <end position="580"/>
    </location>
</feature>
<dbReference type="GO" id="GO:0005770">
    <property type="term" value="C:late endosome"/>
    <property type="evidence" value="ECO:0007669"/>
    <property type="project" value="TreeGrafter"/>
</dbReference>
<comment type="subcellular location">
    <subcellularLocation>
        <location evidence="1">Membrane</location>
        <topology evidence="1">Peripheral membrane protein</topology>
    </subcellularLocation>
</comment>
<evidence type="ECO:0000256" key="1">
    <source>
        <dbReference type="ARBA" id="ARBA00004170"/>
    </source>
</evidence>
<gene>
    <name evidence="11" type="ORF">HS088_TW11G00964</name>
</gene>
<protein>
    <submittedName>
        <fullName evidence="11">Vacuolar protein sorting-associated protein 35B-like</fullName>
    </submittedName>
</protein>
<dbReference type="InterPro" id="IPR001222">
    <property type="entry name" value="Znf_TFIIS"/>
</dbReference>
<evidence type="ECO:0000256" key="3">
    <source>
        <dbReference type="ARBA" id="ARBA00022448"/>
    </source>
</evidence>
<evidence type="ECO:0000256" key="9">
    <source>
        <dbReference type="PROSITE-ProRule" id="PRU00472"/>
    </source>
</evidence>
<evidence type="ECO:0000256" key="4">
    <source>
        <dbReference type="ARBA" id="ARBA00022723"/>
    </source>
</evidence>
<dbReference type="PANTHER" id="PTHR11099">
    <property type="entry name" value="VACUOLAR SORTING PROTEIN 35"/>
    <property type="match status" value="1"/>
</dbReference>
<accession>A0A7J7D3F6</accession>
<dbReference type="Gene3D" id="2.20.25.10">
    <property type="match status" value="1"/>
</dbReference>
<dbReference type="GO" id="GO:0030906">
    <property type="term" value="C:retromer, cargo-selective complex"/>
    <property type="evidence" value="ECO:0007669"/>
    <property type="project" value="InterPro"/>
</dbReference>
<keyword evidence="12" id="KW-1185">Reference proteome</keyword>